<dbReference type="PANTHER" id="PTHR11157:SF69">
    <property type="entry name" value="ELONGATION OF VERY LONG CHAIN FATTY ACIDS PROTEIN 7"/>
    <property type="match status" value="1"/>
</dbReference>
<dbReference type="InterPro" id="IPR002076">
    <property type="entry name" value="ELO_fam"/>
</dbReference>
<evidence type="ECO:0000256" key="6">
    <source>
        <dbReference type="ARBA" id="ARBA00022989"/>
    </source>
</evidence>
<dbReference type="PROSITE" id="PS01188">
    <property type="entry name" value="ELO"/>
    <property type="match status" value="1"/>
</dbReference>
<keyword evidence="2 10" id="KW-0444">Lipid biosynthesis</keyword>
<evidence type="ECO:0000313" key="12">
    <source>
        <dbReference type="Proteomes" id="UP000827092"/>
    </source>
</evidence>
<gene>
    <name evidence="11" type="ORF">JTE90_001581</name>
</gene>
<comment type="catalytic activity">
    <reaction evidence="10">
        <text>a very-long-chain acyl-CoA + malonyl-CoA + H(+) = a very-long-chain 3-oxoacyl-CoA + CO2 + CoA</text>
        <dbReference type="Rhea" id="RHEA:32727"/>
        <dbReference type="ChEBI" id="CHEBI:15378"/>
        <dbReference type="ChEBI" id="CHEBI:16526"/>
        <dbReference type="ChEBI" id="CHEBI:57287"/>
        <dbReference type="ChEBI" id="CHEBI:57384"/>
        <dbReference type="ChEBI" id="CHEBI:90725"/>
        <dbReference type="ChEBI" id="CHEBI:90736"/>
        <dbReference type="EC" id="2.3.1.199"/>
    </reaction>
</comment>
<dbReference type="InterPro" id="IPR030457">
    <property type="entry name" value="ELO_CS"/>
</dbReference>
<keyword evidence="6 10" id="KW-1133">Transmembrane helix</keyword>
<feature type="transmembrane region" description="Helical" evidence="10">
    <location>
        <begin position="157"/>
        <end position="185"/>
    </location>
</feature>
<comment type="subcellular location">
    <subcellularLocation>
        <location evidence="1">Membrane</location>
        <topology evidence="1">Multi-pass membrane protein</topology>
    </subcellularLocation>
</comment>
<feature type="transmembrane region" description="Helical" evidence="10">
    <location>
        <begin position="229"/>
        <end position="246"/>
    </location>
</feature>
<keyword evidence="8 10" id="KW-0472">Membrane</keyword>
<keyword evidence="4 10" id="KW-0812">Transmembrane</keyword>
<keyword evidence="5 10" id="KW-0276">Fatty acid metabolism</keyword>
<dbReference type="GO" id="GO:0005789">
    <property type="term" value="C:endoplasmic reticulum membrane"/>
    <property type="evidence" value="ECO:0007669"/>
    <property type="project" value="TreeGrafter"/>
</dbReference>
<evidence type="ECO:0000256" key="3">
    <source>
        <dbReference type="ARBA" id="ARBA00022679"/>
    </source>
</evidence>
<dbReference type="PANTHER" id="PTHR11157">
    <property type="entry name" value="FATTY ACID ACYL TRANSFERASE-RELATED"/>
    <property type="match status" value="1"/>
</dbReference>
<keyword evidence="9 10" id="KW-0275">Fatty acid biosynthesis</keyword>
<dbReference type="EC" id="2.3.1.199" evidence="10"/>
<evidence type="ECO:0000256" key="9">
    <source>
        <dbReference type="ARBA" id="ARBA00023160"/>
    </source>
</evidence>
<organism evidence="11 12">
    <name type="scientific">Oedothorax gibbosus</name>
    <dbReference type="NCBI Taxonomy" id="931172"/>
    <lineage>
        <taxon>Eukaryota</taxon>
        <taxon>Metazoa</taxon>
        <taxon>Ecdysozoa</taxon>
        <taxon>Arthropoda</taxon>
        <taxon>Chelicerata</taxon>
        <taxon>Arachnida</taxon>
        <taxon>Araneae</taxon>
        <taxon>Araneomorphae</taxon>
        <taxon>Entelegynae</taxon>
        <taxon>Araneoidea</taxon>
        <taxon>Linyphiidae</taxon>
        <taxon>Erigoninae</taxon>
        <taxon>Oedothorax</taxon>
    </lineage>
</organism>
<dbReference type="Proteomes" id="UP000827092">
    <property type="component" value="Unassembled WGS sequence"/>
</dbReference>
<feature type="transmembrane region" description="Helical" evidence="10">
    <location>
        <begin position="25"/>
        <end position="46"/>
    </location>
</feature>
<comment type="caution">
    <text evidence="11">The sequence shown here is derived from an EMBL/GenBank/DDBJ whole genome shotgun (WGS) entry which is preliminary data.</text>
</comment>
<accession>A0AAV6VLH7</accession>
<dbReference type="EMBL" id="JAFNEN010000052">
    <property type="protein sequence ID" value="KAG8197652.1"/>
    <property type="molecule type" value="Genomic_DNA"/>
</dbReference>
<keyword evidence="3 10" id="KW-0808">Transferase</keyword>
<dbReference type="GO" id="GO:0042761">
    <property type="term" value="P:very long-chain fatty acid biosynthetic process"/>
    <property type="evidence" value="ECO:0007669"/>
    <property type="project" value="TreeGrafter"/>
</dbReference>
<evidence type="ECO:0000256" key="1">
    <source>
        <dbReference type="ARBA" id="ARBA00004141"/>
    </source>
</evidence>
<keyword evidence="7 10" id="KW-0443">Lipid metabolism</keyword>
<dbReference type="GO" id="GO:0030148">
    <property type="term" value="P:sphingolipid biosynthetic process"/>
    <property type="evidence" value="ECO:0007669"/>
    <property type="project" value="TreeGrafter"/>
</dbReference>
<evidence type="ECO:0000313" key="11">
    <source>
        <dbReference type="EMBL" id="KAG8197652.1"/>
    </source>
</evidence>
<dbReference type="GO" id="GO:0034626">
    <property type="term" value="P:fatty acid elongation, polyunsaturated fatty acid"/>
    <property type="evidence" value="ECO:0007669"/>
    <property type="project" value="TreeGrafter"/>
</dbReference>
<proteinExistence type="inferred from homology"/>
<dbReference type="GO" id="GO:0019367">
    <property type="term" value="P:fatty acid elongation, saturated fatty acid"/>
    <property type="evidence" value="ECO:0007669"/>
    <property type="project" value="TreeGrafter"/>
</dbReference>
<keyword evidence="12" id="KW-1185">Reference proteome</keyword>
<evidence type="ECO:0000256" key="2">
    <source>
        <dbReference type="ARBA" id="ARBA00022516"/>
    </source>
</evidence>
<comment type="similarity">
    <text evidence="10">Belongs to the ELO family.</text>
</comment>
<evidence type="ECO:0000256" key="10">
    <source>
        <dbReference type="RuleBase" id="RU361115"/>
    </source>
</evidence>
<feature type="transmembrane region" description="Helical" evidence="10">
    <location>
        <begin position="58"/>
        <end position="77"/>
    </location>
</feature>
<feature type="transmembrane region" description="Helical" evidence="10">
    <location>
        <begin position="133"/>
        <end position="151"/>
    </location>
</feature>
<dbReference type="AlphaFoldDB" id="A0AAV6VLH7"/>
<name>A0AAV6VLH7_9ARAC</name>
<dbReference type="GO" id="GO:0009922">
    <property type="term" value="F:fatty acid elongase activity"/>
    <property type="evidence" value="ECO:0007669"/>
    <property type="project" value="UniProtKB-EC"/>
</dbReference>
<reference evidence="11 12" key="1">
    <citation type="journal article" date="2022" name="Nat. Ecol. Evol.">
        <title>A masculinizing supergene underlies an exaggerated male reproductive morph in a spider.</title>
        <authorList>
            <person name="Hendrickx F."/>
            <person name="De Corte Z."/>
            <person name="Sonet G."/>
            <person name="Van Belleghem S.M."/>
            <person name="Kostlbacher S."/>
            <person name="Vangestel C."/>
        </authorList>
    </citation>
    <scope>NUCLEOTIDE SEQUENCE [LARGE SCALE GENOMIC DNA]</scope>
    <source>
        <strain evidence="11">W744_W776</strain>
    </source>
</reference>
<protein>
    <recommendedName>
        <fullName evidence="10">Elongation of very long chain fatty acids protein</fullName>
        <ecNumber evidence="10">2.3.1.199</ecNumber>
    </recommendedName>
    <alternativeName>
        <fullName evidence="10">Very-long-chain 3-oxoacyl-CoA synthase</fullName>
    </alternativeName>
</protein>
<evidence type="ECO:0000256" key="8">
    <source>
        <dbReference type="ARBA" id="ARBA00023136"/>
    </source>
</evidence>
<dbReference type="GO" id="GO:0034625">
    <property type="term" value="P:fatty acid elongation, monounsaturated fatty acid"/>
    <property type="evidence" value="ECO:0007669"/>
    <property type="project" value="TreeGrafter"/>
</dbReference>
<evidence type="ECO:0000256" key="7">
    <source>
        <dbReference type="ARBA" id="ARBA00023098"/>
    </source>
</evidence>
<sequence length="255" mass="30174">MLLETIYEFVFNDDIDNKVLVQNSYALATFVAIYVMFVTWVGPALMKNRKPFDLQKILISYNLAQMAVNGVLVYQLLQFGYEIWDDRCMVQQSSRYPYIVKCSKKLMWYTYLVKLADSLDTVFFVLRKKNNQISFLHVFHHVVVWVLNHSYLKYIQIGYYLLVTVAINNFVHVIMYFYYALAAIGPSMRKYLWWKKYLTLLQMIQFLVILTYISIGFITGCEKLGAEEIAMATFLGLLVILFMNFYRKSFKKHVE</sequence>
<evidence type="ECO:0000256" key="4">
    <source>
        <dbReference type="ARBA" id="ARBA00022692"/>
    </source>
</evidence>
<feature type="transmembrane region" description="Helical" evidence="10">
    <location>
        <begin position="197"/>
        <end position="217"/>
    </location>
</feature>
<evidence type="ECO:0000256" key="5">
    <source>
        <dbReference type="ARBA" id="ARBA00022832"/>
    </source>
</evidence>
<dbReference type="Pfam" id="PF01151">
    <property type="entry name" value="ELO"/>
    <property type="match status" value="1"/>
</dbReference>